<dbReference type="Proteomes" id="UP000289775">
    <property type="component" value="Unassembled WGS sequence"/>
</dbReference>
<dbReference type="RefSeq" id="WP_410501058.1">
    <property type="nucleotide sequence ID" value="NZ_JUIW01000009.1"/>
</dbReference>
<evidence type="ECO:0000313" key="2">
    <source>
        <dbReference type="EMBL" id="RYJ41655.1"/>
    </source>
</evidence>
<feature type="signal peptide" evidence="1">
    <location>
        <begin position="1"/>
        <end position="30"/>
    </location>
</feature>
<dbReference type="Pfam" id="PF11751">
    <property type="entry name" value="PorP_SprF"/>
    <property type="match status" value="1"/>
</dbReference>
<organism evidence="2 3">
    <name type="scientific">Flavobacterium beibuense</name>
    <dbReference type="NCBI Taxonomy" id="657326"/>
    <lineage>
        <taxon>Bacteria</taxon>
        <taxon>Pseudomonadati</taxon>
        <taxon>Bacteroidota</taxon>
        <taxon>Flavobacteriia</taxon>
        <taxon>Flavobacteriales</taxon>
        <taxon>Flavobacteriaceae</taxon>
        <taxon>Flavobacterium</taxon>
    </lineage>
</organism>
<comment type="caution">
    <text evidence="2">The sequence shown here is derived from an EMBL/GenBank/DDBJ whole genome shotgun (WGS) entry which is preliminary data.</text>
</comment>
<feature type="chain" id="PRO_5019480685" evidence="1">
    <location>
        <begin position="31"/>
        <end position="314"/>
    </location>
</feature>
<protein>
    <submittedName>
        <fullName evidence="2">Bacteroidetes-specific putative membrane protein</fullName>
    </submittedName>
</protein>
<sequence length="314" mass="35214">MKKEINKMRKMSAKRIVAVFALMACSLANAQQDPQYTQYMYNTIQVNPAYAGSRGKTSIFGIYRAQWVGLEGAPTTAAASVNAPVGNKLGLGLSFVNDRIGPMDDNAISVDFSYTIDVSYNYQLAFGLKGTADLLNIDFTKLNIYNPDDPGFQNNVDNQFSPNFGAGVFLYSDNTYFGVSVPDFLETKHYEHNTTSVAKDRMHYYFIGGHVFDLTYNLKFKPAAMVKATKGSPLQADVSANFLYDEKLTLGMAYRWDAALSALVGFQVTKDVFVGYTYDMETTRLAEYNSGSHEIYLRFELVKKNEKVENPRFF</sequence>
<evidence type="ECO:0000313" key="3">
    <source>
        <dbReference type="Proteomes" id="UP000289775"/>
    </source>
</evidence>
<proteinExistence type="predicted"/>
<dbReference type="NCBIfam" id="TIGR03519">
    <property type="entry name" value="T9SS_PorP_fam"/>
    <property type="match status" value="1"/>
</dbReference>
<reference evidence="2 3" key="1">
    <citation type="submission" date="2014-12" db="EMBL/GenBank/DDBJ databases">
        <title>Genome sequence of Flavobacterium beibuense RSKm HC5.</title>
        <authorList>
            <person name="Kim J.F."/>
            <person name="Song J.Y."/>
            <person name="Kwak M.-J."/>
            <person name="Lee S.-W."/>
        </authorList>
    </citation>
    <scope>NUCLEOTIDE SEQUENCE [LARGE SCALE GENOMIC DNA]</scope>
    <source>
        <strain evidence="2 3">RSKm HC5</strain>
    </source>
</reference>
<keyword evidence="1" id="KW-0732">Signal</keyword>
<dbReference type="EMBL" id="JUIW01000009">
    <property type="protein sequence ID" value="RYJ41655.1"/>
    <property type="molecule type" value="Genomic_DNA"/>
</dbReference>
<dbReference type="AlphaFoldDB" id="A0A444W702"/>
<name>A0A444W702_9FLAO</name>
<keyword evidence="3" id="KW-1185">Reference proteome</keyword>
<evidence type="ECO:0000256" key="1">
    <source>
        <dbReference type="SAM" id="SignalP"/>
    </source>
</evidence>
<dbReference type="InterPro" id="IPR019861">
    <property type="entry name" value="PorP/SprF_Bacteroidetes"/>
</dbReference>
<accession>A0A444W702</accession>
<gene>
    <name evidence="2" type="ORF">NU09_2580</name>
</gene>